<proteinExistence type="predicted"/>
<sequence length="97" mass="11104">MSKPQNDFTKSSSPLQLFVPFQRFIITPMNSQYIVQGIFITAGLVALLASVFDWNWFFNAQNTKFIVGHIGRTRARIFYGVLGIILMGMAIMIWIRT</sequence>
<evidence type="ECO:0000313" key="2">
    <source>
        <dbReference type="EMBL" id="KAA6338735.1"/>
    </source>
</evidence>
<dbReference type="AlphaFoldDB" id="A0A5J4RZR5"/>
<feature type="transmembrane region" description="Helical" evidence="1">
    <location>
        <begin position="77"/>
        <end position="95"/>
    </location>
</feature>
<gene>
    <name evidence="2" type="ORF">EZS27_013288</name>
</gene>
<keyword evidence="1" id="KW-1133">Transmembrane helix</keyword>
<evidence type="ECO:0008006" key="3">
    <source>
        <dbReference type="Google" id="ProtNLM"/>
    </source>
</evidence>
<dbReference type="InterPro" id="IPR029087">
    <property type="entry name" value="Imm17"/>
</dbReference>
<protein>
    <recommendedName>
        <fullName evidence="3">Immunity protein 17</fullName>
    </recommendedName>
</protein>
<dbReference type="EMBL" id="SNRY01000592">
    <property type="protein sequence ID" value="KAA6338735.1"/>
    <property type="molecule type" value="Genomic_DNA"/>
</dbReference>
<comment type="caution">
    <text evidence="2">The sequence shown here is derived from an EMBL/GenBank/DDBJ whole genome shotgun (WGS) entry which is preliminary data.</text>
</comment>
<dbReference type="Pfam" id="PF15562">
    <property type="entry name" value="Imm17"/>
    <property type="match status" value="1"/>
</dbReference>
<keyword evidence="1" id="KW-0472">Membrane</keyword>
<name>A0A5J4RZR5_9ZZZZ</name>
<feature type="transmembrane region" description="Helical" evidence="1">
    <location>
        <begin position="33"/>
        <end position="56"/>
    </location>
</feature>
<organism evidence="2">
    <name type="scientific">termite gut metagenome</name>
    <dbReference type="NCBI Taxonomy" id="433724"/>
    <lineage>
        <taxon>unclassified sequences</taxon>
        <taxon>metagenomes</taxon>
        <taxon>organismal metagenomes</taxon>
    </lineage>
</organism>
<reference evidence="2" key="1">
    <citation type="submission" date="2019-03" db="EMBL/GenBank/DDBJ databases">
        <title>Single cell metagenomics reveals metabolic interactions within the superorganism composed of flagellate Streblomastix strix and complex community of Bacteroidetes bacteria on its surface.</title>
        <authorList>
            <person name="Treitli S.C."/>
            <person name="Kolisko M."/>
            <person name="Husnik F."/>
            <person name="Keeling P."/>
            <person name="Hampl V."/>
        </authorList>
    </citation>
    <scope>NUCLEOTIDE SEQUENCE</scope>
    <source>
        <strain evidence="2">STM</strain>
    </source>
</reference>
<accession>A0A5J4RZR5</accession>
<evidence type="ECO:0000256" key="1">
    <source>
        <dbReference type="SAM" id="Phobius"/>
    </source>
</evidence>
<keyword evidence="1" id="KW-0812">Transmembrane</keyword>